<feature type="compositionally biased region" description="Low complexity" evidence="3">
    <location>
        <begin position="11"/>
        <end position="33"/>
    </location>
</feature>
<accession>A0ABP4PUG1</accession>
<dbReference type="Gene3D" id="2.60.40.420">
    <property type="entry name" value="Cupredoxins - blue copper proteins"/>
    <property type="match status" value="3"/>
</dbReference>
<dbReference type="Pfam" id="PF07732">
    <property type="entry name" value="Cu-oxidase_3"/>
    <property type="match status" value="1"/>
</dbReference>
<feature type="domain" description="Plastocyanin-like" evidence="5">
    <location>
        <begin position="409"/>
        <end position="510"/>
    </location>
</feature>
<keyword evidence="4" id="KW-0812">Transmembrane</keyword>
<reference evidence="8" key="1">
    <citation type="journal article" date="2019" name="Int. J. Syst. Evol. Microbiol.">
        <title>The Global Catalogue of Microorganisms (GCM) 10K type strain sequencing project: providing services to taxonomists for standard genome sequencing and annotation.</title>
        <authorList>
            <consortium name="The Broad Institute Genomics Platform"/>
            <consortium name="The Broad Institute Genome Sequencing Center for Infectious Disease"/>
            <person name="Wu L."/>
            <person name="Ma J."/>
        </authorList>
    </citation>
    <scope>NUCLEOTIDE SEQUENCE [LARGE SCALE GENOMIC DNA]</scope>
    <source>
        <strain evidence="8">JCM 15572</strain>
    </source>
</reference>
<organism evidence="7 8">
    <name type="scientific">Kribbella hippodromi</name>
    <dbReference type="NCBI Taxonomy" id="434347"/>
    <lineage>
        <taxon>Bacteria</taxon>
        <taxon>Bacillati</taxon>
        <taxon>Actinomycetota</taxon>
        <taxon>Actinomycetes</taxon>
        <taxon>Propionibacteriales</taxon>
        <taxon>Kribbellaceae</taxon>
        <taxon>Kribbella</taxon>
    </lineage>
</organism>
<feature type="domain" description="Plastocyanin-like" evidence="6">
    <location>
        <begin position="130"/>
        <end position="243"/>
    </location>
</feature>
<dbReference type="PROSITE" id="PS00080">
    <property type="entry name" value="MULTICOPPER_OXIDASE2"/>
    <property type="match status" value="1"/>
</dbReference>
<feature type="transmembrane region" description="Helical" evidence="4">
    <location>
        <begin position="46"/>
        <end position="64"/>
    </location>
</feature>
<evidence type="ECO:0000256" key="2">
    <source>
        <dbReference type="ARBA" id="ARBA00023002"/>
    </source>
</evidence>
<protein>
    <recommendedName>
        <fullName evidence="9">FtsP/CotA-like multicopper oxidase with cupredoxin domain</fullName>
    </recommendedName>
</protein>
<proteinExistence type="predicted"/>
<evidence type="ECO:0000259" key="5">
    <source>
        <dbReference type="Pfam" id="PF07731"/>
    </source>
</evidence>
<keyword evidence="2" id="KW-0560">Oxidoreductase</keyword>
<keyword evidence="1" id="KW-0479">Metal-binding</keyword>
<sequence>MTEPKQPSDPTPADATPADSTPADVTPAGPGPEQAGGGKKRGWGRLVALGVILAVLVPLGYLWATSLVPGEYNPAEMGYADYGGVPATPGHDHGTAGMAGMAGMNSMSVADLTGPKTGIPNVNVTLTARKQKFQLASGETVDGYTVNGTSPGPTIRARVGDLIQVTFVNESVKDGATLHWHGIDVPNAEDGVAGVTQDAVPVGGKHVYRFKAEQAGTYWYHSHQVSSDEVKGGLFGSIVIAPTAPGDVVAAIHTYDGKRTINGRTGTSQADVPPGTTARVRVINTDNAILRVGLVGTSYKVVAVDGRDVHGPAPVTDAYALPAGGRVDLEAVVPAGGMRLVAGTPALSLAIGPPGSNPPSANLPTDTVDLLTYGTPAPIGFDPGKANRNFQYRIGRRPGFLDGVPGLWWTINGHKFPDVPMFMVAEGDVVRMTISNTSGQAHPMHLHGHHAVVLSRNGVRATGSPWWTDTLEVGNKETYEIAFVADNPGLWMDHCHNLPHASQGLMTHLMYEGITTPYRVGGSTNNKPE</sequence>
<dbReference type="CDD" id="cd04202">
    <property type="entry name" value="CuRO_D2_2dMcoN_like"/>
    <property type="match status" value="1"/>
</dbReference>
<evidence type="ECO:0008006" key="9">
    <source>
        <dbReference type="Google" id="ProtNLM"/>
    </source>
</evidence>
<feature type="region of interest" description="Disordered" evidence="3">
    <location>
        <begin position="1"/>
        <end position="40"/>
    </location>
</feature>
<dbReference type="InterPro" id="IPR008972">
    <property type="entry name" value="Cupredoxin"/>
</dbReference>
<evidence type="ECO:0000256" key="3">
    <source>
        <dbReference type="SAM" id="MobiDB-lite"/>
    </source>
</evidence>
<name>A0ABP4PUG1_9ACTN</name>
<gene>
    <name evidence="7" type="ORF">GCM10009804_54820</name>
</gene>
<keyword evidence="4" id="KW-1133">Transmembrane helix</keyword>
<keyword evidence="4" id="KW-0472">Membrane</keyword>
<dbReference type="RefSeq" id="WP_344237771.1">
    <property type="nucleotide sequence ID" value="NZ_BAAAPH010000019.1"/>
</dbReference>
<keyword evidence="8" id="KW-1185">Reference proteome</keyword>
<evidence type="ECO:0000259" key="6">
    <source>
        <dbReference type="Pfam" id="PF07732"/>
    </source>
</evidence>
<comment type="caution">
    <text evidence="7">The sequence shown here is derived from an EMBL/GenBank/DDBJ whole genome shotgun (WGS) entry which is preliminary data.</text>
</comment>
<dbReference type="InterPro" id="IPR011707">
    <property type="entry name" value="Cu-oxidase-like_N"/>
</dbReference>
<evidence type="ECO:0000313" key="7">
    <source>
        <dbReference type="EMBL" id="GAA1591633.1"/>
    </source>
</evidence>
<dbReference type="InterPro" id="IPR045087">
    <property type="entry name" value="Cu-oxidase_fam"/>
</dbReference>
<evidence type="ECO:0000256" key="4">
    <source>
        <dbReference type="SAM" id="Phobius"/>
    </source>
</evidence>
<dbReference type="EMBL" id="BAAAPH010000019">
    <property type="protein sequence ID" value="GAA1591633.1"/>
    <property type="molecule type" value="Genomic_DNA"/>
</dbReference>
<dbReference type="SUPFAM" id="SSF49503">
    <property type="entry name" value="Cupredoxins"/>
    <property type="match status" value="3"/>
</dbReference>
<dbReference type="Pfam" id="PF07731">
    <property type="entry name" value="Cu-oxidase_2"/>
    <property type="match status" value="1"/>
</dbReference>
<dbReference type="PANTHER" id="PTHR11709">
    <property type="entry name" value="MULTI-COPPER OXIDASE"/>
    <property type="match status" value="1"/>
</dbReference>
<evidence type="ECO:0000313" key="8">
    <source>
        <dbReference type="Proteomes" id="UP001501705"/>
    </source>
</evidence>
<dbReference type="Proteomes" id="UP001501705">
    <property type="component" value="Unassembled WGS sequence"/>
</dbReference>
<dbReference type="InterPro" id="IPR011706">
    <property type="entry name" value="Cu-oxidase_C"/>
</dbReference>
<dbReference type="InterPro" id="IPR002355">
    <property type="entry name" value="Cu_oxidase_Cu_BS"/>
</dbReference>
<evidence type="ECO:0000256" key="1">
    <source>
        <dbReference type="ARBA" id="ARBA00022723"/>
    </source>
</evidence>